<dbReference type="PATRIC" id="fig|1179773.3.peg.3079"/>
<dbReference type="InterPro" id="IPR043917">
    <property type="entry name" value="DUF5753"/>
</dbReference>
<protein>
    <recommendedName>
        <fullName evidence="1">DUF5753 domain-containing protein</fullName>
    </recommendedName>
</protein>
<dbReference type="EMBL" id="HE804045">
    <property type="protein sequence ID" value="CCH30388.1"/>
    <property type="molecule type" value="Genomic_DNA"/>
</dbReference>
<dbReference type="KEGG" id="sesp:BN6_30830"/>
<feature type="domain" description="DUF5753" evidence="1">
    <location>
        <begin position="58"/>
        <end position="86"/>
    </location>
</feature>
<evidence type="ECO:0000313" key="2">
    <source>
        <dbReference type="EMBL" id="CCH30388.1"/>
    </source>
</evidence>
<organism evidence="2 3">
    <name type="scientific">Saccharothrix espanaensis (strain ATCC 51144 / DSM 44229 / JCM 9112 / NBRC 15066 / NRRL 15764)</name>
    <dbReference type="NCBI Taxonomy" id="1179773"/>
    <lineage>
        <taxon>Bacteria</taxon>
        <taxon>Bacillati</taxon>
        <taxon>Actinomycetota</taxon>
        <taxon>Actinomycetes</taxon>
        <taxon>Pseudonocardiales</taxon>
        <taxon>Pseudonocardiaceae</taxon>
        <taxon>Saccharothrix</taxon>
    </lineage>
</organism>
<sequence length="217" mass="23643">MGPPARTERSSQLRWRTVKDIRLGLLPQVGDVRRGIDLIDLVRLAHYDHVDPDGPEGLRAAERRATAIVAFDTLAVPALLQTPAYALVQGTDPERREVLCRHLPPACEFFVHETALHAWSGDPAVLAGQLRALASSNARLVPFAAGGRPEFRHSFTLLEFAVGGPAVHVESLSERHDVVARYQAAAGVLRECALDQEESRRSFACAADVMAREAAEG</sequence>
<keyword evidence="3" id="KW-1185">Reference proteome</keyword>
<dbReference type="AlphaFoldDB" id="K0K1C8"/>
<accession>K0K1C8</accession>
<dbReference type="Pfam" id="PF19054">
    <property type="entry name" value="DUF5753"/>
    <property type="match status" value="2"/>
</dbReference>
<dbReference type="Proteomes" id="UP000006281">
    <property type="component" value="Chromosome"/>
</dbReference>
<dbReference type="HOGENOM" id="CLU_1271526_0_0_11"/>
<feature type="domain" description="DUF5753" evidence="1">
    <location>
        <begin position="94"/>
        <end position="201"/>
    </location>
</feature>
<reference evidence="2 3" key="1">
    <citation type="journal article" date="2012" name="BMC Genomics">
        <title>Complete genome sequence of Saccharothrix espanaensis DSM 44229T and comparison to the other completely sequenced Pseudonocardiaceae.</title>
        <authorList>
            <person name="Strobel T."/>
            <person name="Al-Dilaimi A."/>
            <person name="Blom J."/>
            <person name="Gessner A."/>
            <person name="Kalinowski J."/>
            <person name="Luzhetska M."/>
            <person name="Puhler A."/>
            <person name="Szczepanowski R."/>
            <person name="Bechthold A."/>
            <person name="Ruckert C."/>
        </authorList>
    </citation>
    <scope>NUCLEOTIDE SEQUENCE [LARGE SCALE GENOMIC DNA]</scope>
    <source>
        <strain evidence="3">ATCC 51144 / DSM 44229 / JCM 9112 / NBRC 15066 / NRRL 15764</strain>
    </source>
</reference>
<evidence type="ECO:0000259" key="1">
    <source>
        <dbReference type="Pfam" id="PF19054"/>
    </source>
</evidence>
<proteinExistence type="predicted"/>
<name>K0K1C8_SACES</name>
<dbReference type="STRING" id="1179773.BN6_30830"/>
<evidence type="ECO:0000313" key="3">
    <source>
        <dbReference type="Proteomes" id="UP000006281"/>
    </source>
</evidence>
<dbReference type="eggNOG" id="COG1396">
    <property type="taxonomic scope" value="Bacteria"/>
</dbReference>
<gene>
    <name evidence="2" type="ordered locus">BN6_30830</name>
</gene>